<proteinExistence type="predicted"/>
<dbReference type="Gene3D" id="3.40.50.2000">
    <property type="entry name" value="Glycogen Phosphorylase B"/>
    <property type="match status" value="2"/>
</dbReference>
<accession>A0A0G0WF52</accession>
<dbReference type="PANTHER" id="PTHR46401">
    <property type="entry name" value="GLYCOSYLTRANSFERASE WBBK-RELATED"/>
    <property type="match status" value="1"/>
</dbReference>
<dbReference type="GO" id="GO:0009103">
    <property type="term" value="P:lipopolysaccharide biosynthetic process"/>
    <property type="evidence" value="ECO:0007669"/>
    <property type="project" value="TreeGrafter"/>
</dbReference>
<sequence>MFGWEFPPYNSGGLGVACLGLTRALASKDVELIFVLPYKMDLTIPNLRLVFANSRVKLRPVDSLLIPYSTVTSYQQLFSGLSSKIYANGLLAEVNRYALEGGMIAGKESFDIIHAHDWLSFGAGLAAKKVSGKPLIVHVHATEFDRSGENINQLVYNLEKEGMEEADEVIAVSQYTKDIIVERYGISPDKIEVVWNGIDPEDYQPVQPEDNGLSHWKALGYKIVLFVGRITMQKGPDYFLQAAKKVLSYNPQVIFVIAGSGDMENQIISQAASLGISDKVLFAGFLRGNELNTVYRIADLFVLPSVSEPFGIVPLEAAVNGTPVLISKQSGVSEALTHALKVDFWDIDEMADKILAVLNNPSLYGCLKENGQREVQKLSWKEAARKCISIYHKLFSRGEDNA</sequence>
<reference evidence="4 5" key="1">
    <citation type="journal article" date="2015" name="Nature">
        <title>rRNA introns, odd ribosomes, and small enigmatic genomes across a large radiation of phyla.</title>
        <authorList>
            <person name="Brown C.T."/>
            <person name="Hug L.A."/>
            <person name="Thomas B.C."/>
            <person name="Sharon I."/>
            <person name="Castelle C.J."/>
            <person name="Singh A."/>
            <person name="Wilkins M.J."/>
            <person name="Williams K.H."/>
            <person name="Banfield J.F."/>
        </authorList>
    </citation>
    <scope>NUCLEOTIDE SEQUENCE [LARGE SCALE GENOMIC DNA]</scope>
</reference>
<dbReference type="PANTHER" id="PTHR46401:SF2">
    <property type="entry name" value="GLYCOSYLTRANSFERASE WBBK-RELATED"/>
    <property type="match status" value="1"/>
</dbReference>
<keyword evidence="1 4" id="KW-0808">Transferase</keyword>
<evidence type="ECO:0000313" key="5">
    <source>
        <dbReference type="Proteomes" id="UP000034601"/>
    </source>
</evidence>
<dbReference type="PATRIC" id="fig|1618424.3.peg.584"/>
<evidence type="ECO:0000256" key="1">
    <source>
        <dbReference type="ARBA" id="ARBA00022679"/>
    </source>
</evidence>
<dbReference type="InterPro" id="IPR001296">
    <property type="entry name" value="Glyco_trans_1"/>
</dbReference>
<dbReference type="Proteomes" id="UP000034601">
    <property type="component" value="Unassembled WGS sequence"/>
</dbReference>
<evidence type="ECO:0000259" key="2">
    <source>
        <dbReference type="Pfam" id="PF00534"/>
    </source>
</evidence>
<dbReference type="GO" id="GO:0016757">
    <property type="term" value="F:glycosyltransferase activity"/>
    <property type="evidence" value="ECO:0007669"/>
    <property type="project" value="InterPro"/>
</dbReference>
<gene>
    <name evidence="4" type="ORF">UU29_C0008G0029</name>
</gene>
<protein>
    <submittedName>
        <fullName evidence="4">Glycosyl transferase, group 1 family</fullName>
    </submittedName>
</protein>
<dbReference type="CDD" id="cd03801">
    <property type="entry name" value="GT4_PimA-like"/>
    <property type="match status" value="1"/>
</dbReference>
<organism evidence="4 5">
    <name type="scientific">Candidatus Daviesbacteria bacterium GW2011_GWA2_40_9</name>
    <dbReference type="NCBI Taxonomy" id="1618424"/>
    <lineage>
        <taxon>Bacteria</taxon>
        <taxon>Candidatus Daviesiibacteriota</taxon>
    </lineage>
</organism>
<dbReference type="AlphaFoldDB" id="A0A0G0WF52"/>
<name>A0A0G0WF52_9BACT</name>
<feature type="domain" description="Glycosyltransferase subfamily 4-like N-terminal" evidence="3">
    <location>
        <begin position="104"/>
        <end position="201"/>
    </location>
</feature>
<evidence type="ECO:0000259" key="3">
    <source>
        <dbReference type="Pfam" id="PF13439"/>
    </source>
</evidence>
<dbReference type="EMBL" id="LCAB01000008">
    <property type="protein sequence ID" value="KKR82920.1"/>
    <property type="molecule type" value="Genomic_DNA"/>
</dbReference>
<dbReference type="Pfam" id="PF13439">
    <property type="entry name" value="Glyco_transf_4"/>
    <property type="match status" value="1"/>
</dbReference>
<dbReference type="InterPro" id="IPR028098">
    <property type="entry name" value="Glyco_trans_4-like_N"/>
</dbReference>
<dbReference type="Pfam" id="PF00534">
    <property type="entry name" value="Glycos_transf_1"/>
    <property type="match status" value="1"/>
</dbReference>
<feature type="domain" description="Glycosyl transferase family 1" evidence="2">
    <location>
        <begin position="219"/>
        <end position="373"/>
    </location>
</feature>
<dbReference type="SUPFAM" id="SSF53756">
    <property type="entry name" value="UDP-Glycosyltransferase/glycogen phosphorylase"/>
    <property type="match status" value="1"/>
</dbReference>
<evidence type="ECO:0000313" key="4">
    <source>
        <dbReference type="EMBL" id="KKR82920.1"/>
    </source>
</evidence>
<comment type="caution">
    <text evidence="4">The sequence shown here is derived from an EMBL/GenBank/DDBJ whole genome shotgun (WGS) entry which is preliminary data.</text>
</comment>